<dbReference type="Pfam" id="PF00106">
    <property type="entry name" value="adh_short"/>
    <property type="match status" value="1"/>
</dbReference>
<evidence type="ECO:0000256" key="1">
    <source>
        <dbReference type="ARBA" id="ARBA00023002"/>
    </source>
</evidence>
<reference evidence="2 3" key="1">
    <citation type="journal article" date="2024" name="IMA Fungus">
        <title>IMA Genome - F19 : A genome assembly and annotation guide to empower mycologists, including annotated draft genome sequences of Ceratocystis pirilliformis, Diaporthe australafricana, Fusarium ophioides, Paecilomyces lecythidis, and Sporothrix stenoceras.</title>
        <authorList>
            <person name="Aylward J."/>
            <person name="Wilson A.M."/>
            <person name="Visagie C.M."/>
            <person name="Spraker J."/>
            <person name="Barnes I."/>
            <person name="Buitendag C."/>
            <person name="Ceriani C."/>
            <person name="Del Mar Angel L."/>
            <person name="du Plessis D."/>
            <person name="Fuchs T."/>
            <person name="Gasser K."/>
            <person name="Kramer D."/>
            <person name="Li W."/>
            <person name="Munsamy K."/>
            <person name="Piso A."/>
            <person name="Price J.L."/>
            <person name="Sonnekus B."/>
            <person name="Thomas C."/>
            <person name="van der Nest A."/>
            <person name="van Dijk A."/>
            <person name="van Heerden A."/>
            <person name="van Vuuren N."/>
            <person name="Yilmaz N."/>
            <person name="Duong T.A."/>
            <person name="van der Merwe N.A."/>
            <person name="Wingfield M.J."/>
            <person name="Wingfield B.D."/>
        </authorList>
    </citation>
    <scope>NUCLEOTIDE SEQUENCE [LARGE SCALE GENOMIC DNA]</scope>
    <source>
        <strain evidence="2 3">CMW 18300</strain>
    </source>
</reference>
<accession>A0ABR3WA65</accession>
<dbReference type="PANTHER" id="PTHR43157">
    <property type="entry name" value="PHOSPHATIDYLINOSITOL-GLYCAN BIOSYNTHESIS CLASS F PROTEIN-RELATED"/>
    <property type="match status" value="1"/>
</dbReference>
<dbReference type="InterPro" id="IPR002347">
    <property type="entry name" value="SDR_fam"/>
</dbReference>
<dbReference type="InterPro" id="IPR036291">
    <property type="entry name" value="NAD(P)-bd_dom_sf"/>
</dbReference>
<dbReference type="PANTHER" id="PTHR43157:SF35">
    <property type="entry name" value="DEHYDROGENASE_REDUCTASE FAMILY PROTEIN, PUTATIVE-RELATED"/>
    <property type="match status" value="1"/>
</dbReference>
<dbReference type="EMBL" id="JAWRVE010000116">
    <property type="protein sequence ID" value="KAL1857058.1"/>
    <property type="molecule type" value="Genomic_DNA"/>
</dbReference>
<evidence type="ECO:0000313" key="3">
    <source>
        <dbReference type="Proteomes" id="UP001583177"/>
    </source>
</evidence>
<keyword evidence="1" id="KW-0560">Oxidoreductase</keyword>
<dbReference type="SUPFAM" id="SSF51735">
    <property type="entry name" value="NAD(P)-binding Rossmann-fold domains"/>
    <property type="match status" value="1"/>
</dbReference>
<keyword evidence="3" id="KW-1185">Reference proteome</keyword>
<proteinExistence type="predicted"/>
<sequence>MSIELQNRLYWEGSLFGILCKHLFVHPKPVPSNVSLSGRTAIVTGSNSGIGFEASRQLLQLGVGHLVMGVRSQARGDAAAAELRAQFPCARVDVSILDMADYDSVVAFVRRCREDLEHIDHAILNAGQQNECFRRSEKTGHEMVLQVNYLSTSLLAFLLVALMREKRRPQAGSPPVLSIVGSDTMWLSSMSVTSPVFPRLDDPKAFAGFRQYSGSKLLIMMFVYQLKRNFSPDEILINVCNPGLVGDTGLGASGQPRSVVTRFFAWLFHTLFARTAEAGASNYIYAQAVVGPRSHGSFVSDWDIKP</sequence>
<dbReference type="Proteomes" id="UP001583177">
    <property type="component" value="Unassembled WGS sequence"/>
</dbReference>
<organism evidence="2 3">
    <name type="scientific">Diaporthe australafricana</name>
    <dbReference type="NCBI Taxonomy" id="127596"/>
    <lineage>
        <taxon>Eukaryota</taxon>
        <taxon>Fungi</taxon>
        <taxon>Dikarya</taxon>
        <taxon>Ascomycota</taxon>
        <taxon>Pezizomycotina</taxon>
        <taxon>Sordariomycetes</taxon>
        <taxon>Sordariomycetidae</taxon>
        <taxon>Diaporthales</taxon>
        <taxon>Diaporthaceae</taxon>
        <taxon>Diaporthe</taxon>
    </lineage>
</organism>
<name>A0ABR3WA65_9PEZI</name>
<dbReference type="Gene3D" id="3.40.50.720">
    <property type="entry name" value="NAD(P)-binding Rossmann-like Domain"/>
    <property type="match status" value="1"/>
</dbReference>
<evidence type="ECO:0000313" key="2">
    <source>
        <dbReference type="EMBL" id="KAL1857058.1"/>
    </source>
</evidence>
<dbReference type="PRINTS" id="PR00081">
    <property type="entry name" value="GDHRDH"/>
</dbReference>
<protein>
    <submittedName>
        <fullName evidence="2">Uncharacterized protein</fullName>
    </submittedName>
</protein>
<gene>
    <name evidence="2" type="ORF">Daus18300_010506</name>
</gene>
<comment type="caution">
    <text evidence="2">The sequence shown here is derived from an EMBL/GenBank/DDBJ whole genome shotgun (WGS) entry which is preliminary data.</text>
</comment>